<dbReference type="AlphaFoldDB" id="A0A6A5HXV9"/>
<accession>A0A6A5HXV9</accession>
<sequence length="204" mass="23752">MYSLPTTLLEYYTTNYTKCQQSFSIFSTPEFLSIGAKSQFFVIVPINLFGFYCIICKTPKYMKEFQFHLFHMQFWFLILTIFYTILTTPYHFYPAEVRCSVGFFRDFGISSRYQVYLINLVYGGIVSAVILLFENRHRHLVPSTDIFYNIKGLINICILFIPSHSVFSTTAVIIFNVPYRNFVKKILGIGQDNSISRVAIVSSF</sequence>
<feature type="transmembrane region" description="Helical" evidence="1">
    <location>
        <begin position="74"/>
        <end position="93"/>
    </location>
</feature>
<dbReference type="Proteomes" id="UP000483820">
    <property type="component" value="Chromosome I"/>
</dbReference>
<proteinExistence type="predicted"/>
<reference evidence="2 3" key="1">
    <citation type="submission" date="2019-12" db="EMBL/GenBank/DDBJ databases">
        <title>Chromosome-level assembly of the Caenorhabditis remanei genome.</title>
        <authorList>
            <person name="Teterina A.A."/>
            <person name="Willis J.H."/>
            <person name="Phillips P.C."/>
        </authorList>
    </citation>
    <scope>NUCLEOTIDE SEQUENCE [LARGE SCALE GENOMIC DNA]</scope>
    <source>
        <strain evidence="2 3">PX506</strain>
        <tissue evidence="2">Whole organism</tissue>
    </source>
</reference>
<feature type="transmembrane region" description="Helical" evidence="1">
    <location>
        <begin position="113"/>
        <end position="133"/>
    </location>
</feature>
<keyword evidence="1" id="KW-1133">Transmembrane helix</keyword>
<dbReference type="RefSeq" id="XP_053592214.1">
    <property type="nucleotide sequence ID" value="XM_053723569.1"/>
</dbReference>
<dbReference type="InterPro" id="IPR019422">
    <property type="entry name" value="7TM_GPCR_serpentine_rcpt_Srh"/>
</dbReference>
<dbReference type="GeneID" id="9812587"/>
<name>A0A6A5HXV9_CAERE</name>
<dbReference type="EMBL" id="WUAV01000001">
    <property type="protein sequence ID" value="KAF1770912.1"/>
    <property type="molecule type" value="Genomic_DNA"/>
</dbReference>
<keyword evidence="1" id="KW-0472">Membrane</keyword>
<comment type="caution">
    <text evidence="2">The sequence shown here is derived from an EMBL/GenBank/DDBJ whole genome shotgun (WGS) entry which is preliminary data.</text>
</comment>
<feature type="transmembrane region" description="Helical" evidence="1">
    <location>
        <begin position="153"/>
        <end position="175"/>
    </location>
</feature>
<dbReference type="KEGG" id="crq:GCK72_002736"/>
<organism evidence="2 3">
    <name type="scientific">Caenorhabditis remanei</name>
    <name type="common">Caenorhabditis vulgaris</name>
    <dbReference type="NCBI Taxonomy" id="31234"/>
    <lineage>
        <taxon>Eukaryota</taxon>
        <taxon>Metazoa</taxon>
        <taxon>Ecdysozoa</taxon>
        <taxon>Nematoda</taxon>
        <taxon>Chromadorea</taxon>
        <taxon>Rhabditida</taxon>
        <taxon>Rhabditina</taxon>
        <taxon>Rhabditomorpha</taxon>
        <taxon>Rhabditoidea</taxon>
        <taxon>Rhabditidae</taxon>
        <taxon>Peloderinae</taxon>
        <taxon>Caenorhabditis</taxon>
    </lineage>
</organism>
<evidence type="ECO:0000313" key="3">
    <source>
        <dbReference type="Proteomes" id="UP000483820"/>
    </source>
</evidence>
<gene>
    <name evidence="2" type="ORF">GCK72_002736</name>
</gene>
<evidence type="ECO:0000256" key="1">
    <source>
        <dbReference type="SAM" id="Phobius"/>
    </source>
</evidence>
<feature type="transmembrane region" description="Helical" evidence="1">
    <location>
        <begin position="31"/>
        <end position="54"/>
    </location>
</feature>
<dbReference type="Pfam" id="PF10318">
    <property type="entry name" value="7TM_GPCR_Srh"/>
    <property type="match status" value="2"/>
</dbReference>
<dbReference type="CTD" id="9812587"/>
<evidence type="ECO:0000313" key="2">
    <source>
        <dbReference type="EMBL" id="KAF1770912.1"/>
    </source>
</evidence>
<keyword evidence="1" id="KW-0812">Transmembrane</keyword>
<protein>
    <submittedName>
        <fullName evidence="2">Uncharacterized protein</fullName>
    </submittedName>
</protein>